<dbReference type="GO" id="GO:0005813">
    <property type="term" value="C:centrosome"/>
    <property type="evidence" value="ECO:0007669"/>
    <property type="project" value="UniProtKB-SubCell"/>
</dbReference>
<evidence type="ECO:0000259" key="24">
    <source>
        <dbReference type="PROSITE" id="PS50023"/>
    </source>
</evidence>
<evidence type="ECO:0000256" key="2">
    <source>
        <dbReference type="ARBA" id="ARBA00004300"/>
    </source>
</evidence>
<evidence type="ECO:0000256" key="22">
    <source>
        <dbReference type="SAM" id="MobiDB-lite"/>
    </source>
</evidence>
<evidence type="ECO:0000256" key="18">
    <source>
        <dbReference type="ARBA" id="ARBA00048659"/>
    </source>
</evidence>
<dbReference type="SUPFAM" id="SSF56112">
    <property type="entry name" value="Protein kinase-like (PK-like)"/>
    <property type="match status" value="1"/>
</dbReference>
<dbReference type="OrthoDB" id="20134at2759"/>
<evidence type="ECO:0000256" key="20">
    <source>
        <dbReference type="PROSITE-ProRule" id="PRU00125"/>
    </source>
</evidence>
<dbReference type="GO" id="GO:0005634">
    <property type="term" value="C:nucleus"/>
    <property type="evidence" value="ECO:0007669"/>
    <property type="project" value="TreeGrafter"/>
</dbReference>
<feature type="region of interest" description="Disordered" evidence="22">
    <location>
        <begin position="666"/>
        <end position="693"/>
    </location>
</feature>
<dbReference type="SMART" id="SM00132">
    <property type="entry name" value="LIM"/>
    <property type="match status" value="2"/>
</dbReference>
<keyword evidence="14 21" id="KW-0067">ATP-binding</keyword>
<keyword evidence="9 20" id="KW-0479">Metal-binding</keyword>
<dbReference type="PROSITE" id="PS50106">
    <property type="entry name" value="PDZ"/>
    <property type="match status" value="1"/>
</dbReference>
<keyword evidence="15 20" id="KW-0440">LIM domain</keyword>
<keyword evidence="8" id="KW-0808">Transferase</keyword>
<dbReference type="CTD" id="3985"/>
<evidence type="ECO:0000256" key="5">
    <source>
        <dbReference type="ARBA" id="ARBA00022490"/>
    </source>
</evidence>
<evidence type="ECO:0000256" key="6">
    <source>
        <dbReference type="ARBA" id="ARBA00022527"/>
    </source>
</evidence>
<dbReference type="PANTHER" id="PTHR46485:SF1">
    <property type="entry name" value="LIM DOMAIN KINASE 2"/>
    <property type="match status" value="1"/>
</dbReference>
<dbReference type="InterPro" id="IPR036034">
    <property type="entry name" value="PDZ_sf"/>
</dbReference>
<dbReference type="GeneTree" id="ENSGT00940000159133"/>
<dbReference type="Pfam" id="PF00595">
    <property type="entry name" value="PDZ"/>
    <property type="match status" value="1"/>
</dbReference>
<dbReference type="GO" id="GO:0005737">
    <property type="term" value="C:cytoplasm"/>
    <property type="evidence" value="ECO:0007669"/>
    <property type="project" value="TreeGrafter"/>
</dbReference>
<dbReference type="InterPro" id="IPR011009">
    <property type="entry name" value="Kinase-like_dom_sf"/>
</dbReference>
<keyword evidence="12" id="KW-0418">Kinase</keyword>
<evidence type="ECO:0000256" key="3">
    <source>
        <dbReference type="ARBA" id="ARBA00005843"/>
    </source>
</evidence>
<dbReference type="GeneID" id="107091247"/>
<evidence type="ECO:0000256" key="12">
    <source>
        <dbReference type="ARBA" id="ARBA00022777"/>
    </source>
</evidence>
<comment type="subcellular location">
    <subcellularLocation>
        <location evidence="2">Cytoplasm</location>
        <location evidence="2">Cytoskeleton</location>
        <location evidence="2">Microtubule organizing center</location>
        <location evidence="2">Centrosome</location>
    </subcellularLocation>
    <subcellularLocation>
        <location evidence="1">Cytoplasm</location>
        <location evidence="1">Cytoskeleton</location>
        <location evidence="1">Spindle</location>
    </subcellularLocation>
</comment>
<evidence type="ECO:0000256" key="16">
    <source>
        <dbReference type="ARBA" id="ARBA00023212"/>
    </source>
</evidence>
<evidence type="ECO:0000256" key="19">
    <source>
        <dbReference type="ARBA" id="ARBA00048977"/>
    </source>
</evidence>
<dbReference type="GO" id="GO:0005524">
    <property type="term" value="F:ATP binding"/>
    <property type="evidence" value="ECO:0007669"/>
    <property type="project" value="UniProtKB-UniRule"/>
</dbReference>
<organism evidence="26 27">
    <name type="scientific">Cyprinodon variegatus</name>
    <name type="common">Sheepshead minnow</name>
    <dbReference type="NCBI Taxonomy" id="28743"/>
    <lineage>
        <taxon>Eukaryota</taxon>
        <taxon>Metazoa</taxon>
        <taxon>Chordata</taxon>
        <taxon>Craniata</taxon>
        <taxon>Vertebrata</taxon>
        <taxon>Euteleostomi</taxon>
        <taxon>Actinopterygii</taxon>
        <taxon>Neopterygii</taxon>
        <taxon>Teleostei</taxon>
        <taxon>Neoteleostei</taxon>
        <taxon>Acanthomorphata</taxon>
        <taxon>Ovalentaria</taxon>
        <taxon>Atherinomorphae</taxon>
        <taxon>Cyprinodontiformes</taxon>
        <taxon>Cyprinodontidae</taxon>
        <taxon>Cyprinodon</taxon>
    </lineage>
</organism>
<keyword evidence="7" id="KW-0597">Phosphoprotein</keyword>
<evidence type="ECO:0000256" key="4">
    <source>
        <dbReference type="ARBA" id="ARBA00012513"/>
    </source>
</evidence>
<dbReference type="GO" id="GO:0030036">
    <property type="term" value="P:actin cytoskeleton organization"/>
    <property type="evidence" value="ECO:0007669"/>
    <property type="project" value="TreeGrafter"/>
</dbReference>
<comment type="catalytic activity">
    <reaction evidence="19">
        <text>L-seryl-[protein] + ATP = O-phospho-L-seryl-[protein] + ADP + H(+)</text>
        <dbReference type="Rhea" id="RHEA:17989"/>
        <dbReference type="Rhea" id="RHEA-COMP:9863"/>
        <dbReference type="Rhea" id="RHEA-COMP:11604"/>
        <dbReference type="ChEBI" id="CHEBI:15378"/>
        <dbReference type="ChEBI" id="CHEBI:29999"/>
        <dbReference type="ChEBI" id="CHEBI:30616"/>
        <dbReference type="ChEBI" id="CHEBI:83421"/>
        <dbReference type="ChEBI" id="CHEBI:456216"/>
        <dbReference type="EC" id="2.7.11.1"/>
    </reaction>
    <physiologicalReaction direction="left-to-right" evidence="19">
        <dbReference type="Rhea" id="RHEA:17990"/>
    </physiologicalReaction>
</comment>
<keyword evidence="5" id="KW-0963">Cytoplasm</keyword>
<keyword evidence="6" id="KW-0723">Serine/threonine-protein kinase</keyword>
<evidence type="ECO:0000313" key="27">
    <source>
        <dbReference type="Proteomes" id="UP000265020"/>
    </source>
</evidence>
<dbReference type="PROSITE" id="PS00107">
    <property type="entry name" value="PROTEIN_KINASE_ATP"/>
    <property type="match status" value="1"/>
</dbReference>
<evidence type="ECO:0000259" key="25">
    <source>
        <dbReference type="PROSITE" id="PS50106"/>
    </source>
</evidence>
<keyword evidence="27" id="KW-1185">Reference proteome</keyword>
<feature type="compositionally biased region" description="Polar residues" evidence="22">
    <location>
        <begin position="669"/>
        <end position="693"/>
    </location>
</feature>
<evidence type="ECO:0000256" key="1">
    <source>
        <dbReference type="ARBA" id="ARBA00004186"/>
    </source>
</evidence>
<dbReference type="SUPFAM" id="SSF50156">
    <property type="entry name" value="PDZ domain-like"/>
    <property type="match status" value="1"/>
</dbReference>
<dbReference type="FunFam" id="3.30.200.20:FF:000038">
    <property type="entry name" value="LIM domain kinase 2"/>
    <property type="match status" value="1"/>
</dbReference>
<dbReference type="FunFam" id="2.10.110.10:FF:000038">
    <property type="entry name" value="LIM domain kinase 2"/>
    <property type="match status" value="1"/>
</dbReference>
<dbReference type="CDD" id="cd14222">
    <property type="entry name" value="STKc_LIMK2"/>
    <property type="match status" value="1"/>
</dbReference>
<proteinExistence type="inferred from homology"/>
<reference evidence="26" key="2">
    <citation type="submission" date="2025-09" db="UniProtKB">
        <authorList>
            <consortium name="Ensembl"/>
        </authorList>
    </citation>
    <scope>IDENTIFICATION</scope>
</reference>
<dbReference type="InterPro" id="IPR017441">
    <property type="entry name" value="Protein_kinase_ATP_BS"/>
</dbReference>
<comment type="similarity">
    <text evidence="3">Belongs to the protein kinase superfamily. TKL Ser/Thr protein kinase family.</text>
</comment>
<dbReference type="Gene3D" id="1.10.510.10">
    <property type="entry name" value="Transferase(Phosphotransferase) domain 1"/>
    <property type="match status" value="1"/>
</dbReference>
<dbReference type="SUPFAM" id="SSF57716">
    <property type="entry name" value="Glucocorticoid receptor-like (DNA-binding domain)"/>
    <property type="match status" value="3"/>
</dbReference>
<dbReference type="SMART" id="SM00228">
    <property type="entry name" value="PDZ"/>
    <property type="match status" value="1"/>
</dbReference>
<dbReference type="KEGG" id="cvg:107091247"/>
<dbReference type="STRING" id="28743.ENSCVAP00000019621"/>
<dbReference type="RefSeq" id="XP_015240549.1">
    <property type="nucleotide sequence ID" value="XM_015385063.1"/>
</dbReference>
<dbReference type="OMA" id="EPENNCY"/>
<feature type="domain" description="Protein kinase" evidence="23">
    <location>
        <begin position="365"/>
        <end position="635"/>
    </location>
</feature>
<keyword evidence="11 21" id="KW-0547">Nucleotide-binding</keyword>
<dbReference type="FunFam" id="1.10.510.10:FF:000197">
    <property type="entry name" value="LIM domain kinase 2 isoform X1"/>
    <property type="match status" value="1"/>
</dbReference>
<dbReference type="GO" id="GO:0004674">
    <property type="term" value="F:protein serine/threonine kinase activity"/>
    <property type="evidence" value="ECO:0007669"/>
    <property type="project" value="UniProtKB-KW"/>
</dbReference>
<evidence type="ECO:0000256" key="15">
    <source>
        <dbReference type="ARBA" id="ARBA00023038"/>
    </source>
</evidence>
<protein>
    <recommendedName>
        <fullName evidence="17">LIM domain kinase 2</fullName>
        <ecNumber evidence="4">2.7.11.1</ecNumber>
    </recommendedName>
</protein>
<evidence type="ECO:0000313" key="26">
    <source>
        <dbReference type="Ensembl" id="ENSCVAP00000019621.1"/>
    </source>
</evidence>
<evidence type="ECO:0000256" key="10">
    <source>
        <dbReference type="ARBA" id="ARBA00022737"/>
    </source>
</evidence>
<reference evidence="26" key="1">
    <citation type="submission" date="2025-08" db="UniProtKB">
        <authorList>
            <consortium name="Ensembl"/>
        </authorList>
    </citation>
    <scope>IDENTIFICATION</scope>
</reference>
<dbReference type="InterPro" id="IPR001781">
    <property type="entry name" value="Znf_LIM"/>
</dbReference>
<feature type="binding site" evidence="21">
    <location>
        <position position="394"/>
    </location>
    <ligand>
        <name>ATP</name>
        <dbReference type="ChEBI" id="CHEBI:30616"/>
    </ligand>
</feature>
<keyword evidence="13 20" id="KW-0862">Zinc</keyword>
<dbReference type="PROSITE" id="PS50023">
    <property type="entry name" value="LIM_DOMAIN_2"/>
    <property type="match status" value="2"/>
</dbReference>
<dbReference type="CDD" id="cd06754">
    <property type="entry name" value="PDZ_LIMK-like"/>
    <property type="match status" value="1"/>
</dbReference>
<name>A0A3Q2DJG2_CYPVA</name>
<dbReference type="Pfam" id="PF07714">
    <property type="entry name" value="PK_Tyr_Ser-Thr"/>
    <property type="match status" value="1"/>
</dbReference>
<dbReference type="CDD" id="cd09465">
    <property type="entry name" value="LIM2_LIMK2"/>
    <property type="match status" value="1"/>
</dbReference>
<dbReference type="AlphaFoldDB" id="A0A3Q2DJG2"/>
<accession>A0A3Q2DJG2</accession>
<feature type="domain" description="LIM zinc-binding" evidence="24">
    <location>
        <begin position="42"/>
        <end position="101"/>
    </location>
</feature>
<evidence type="ECO:0000256" key="9">
    <source>
        <dbReference type="ARBA" id="ARBA00022723"/>
    </source>
</evidence>
<dbReference type="GO" id="GO:0046872">
    <property type="term" value="F:metal ion binding"/>
    <property type="evidence" value="ECO:0007669"/>
    <property type="project" value="UniProtKB-KW"/>
</dbReference>
<sequence>MFFQSGSVGCTAPLLHNEKIVERSQISTTLSGESMEESENNCYCAGCGGKIQDSFQMKVLQDTWHNACFQCSVCCDNLTNWYYEKDGKLYCRKHYLEQFGELCHGCSLLMTGPAMVAGEHKYHPECFVCLSCKVVIEDRDTYALVERSKLYCGKCYKQVVLTPMLEKRSHDSILDSLPHTVTLISMPSAANGKRGFSVSVLSDVNGSASVQVTDVRGILISPEVRSAIHVGDRILEINGLPVGTLMEKEVYDLIHQTSHTLQLLIEYDPVRHRLDRLRLGSPRNELGVPATSRMRLSSPSDTVLERTDEVDDGTLKRRSLKRSNSICKSPNCLKEAPIITKDIGRSESLRSSSSCSHRIFRPCDLIHGEVLGKGFFGQAIKVTHKATGEVMVMKELIRCDEETQKTFLKEVKVMRSLDHPHVLKFIGVLYKDKRLNLITEFIEGGTLKDFIRDMDHFPWQQRVSFANSIASGMAYLHSMSIIHRDLNSHNCLVKLDNTVVVADFGLSRLIVEEKVKPPPEKPSTKKRLLRRSDRKKRYTVVGNPYWMAPEMLNGKRYDEKVDIFSYGIVLCEIIGKVYADPECLPRTLDFGLNVGKFVEKFLPEDCPPAFFPLAVACCDLTPDNRPSFQKLEDWFKALSLNQELGIPLPAELDELHQNLSQLYWPKDPVQSSEQPPTPTAESTDCNSVTDNNS</sequence>
<feature type="domain" description="LIM zinc-binding" evidence="24">
    <location>
        <begin position="102"/>
        <end position="162"/>
    </location>
</feature>
<dbReference type="InterPro" id="IPR001478">
    <property type="entry name" value="PDZ"/>
</dbReference>
<evidence type="ECO:0000256" key="7">
    <source>
        <dbReference type="ARBA" id="ARBA00022553"/>
    </source>
</evidence>
<dbReference type="PROSITE" id="PS50011">
    <property type="entry name" value="PROTEIN_KINASE_DOM"/>
    <property type="match status" value="1"/>
</dbReference>
<dbReference type="InterPro" id="IPR050940">
    <property type="entry name" value="Actin_reg-Ser/Thr_kinase"/>
</dbReference>
<keyword evidence="10" id="KW-0677">Repeat</keyword>
<comment type="catalytic activity">
    <reaction evidence="18">
        <text>L-threonyl-[protein] + ATP = O-phospho-L-threonyl-[protein] + ADP + H(+)</text>
        <dbReference type="Rhea" id="RHEA:46608"/>
        <dbReference type="Rhea" id="RHEA-COMP:11060"/>
        <dbReference type="Rhea" id="RHEA-COMP:11605"/>
        <dbReference type="ChEBI" id="CHEBI:15378"/>
        <dbReference type="ChEBI" id="CHEBI:30013"/>
        <dbReference type="ChEBI" id="CHEBI:30616"/>
        <dbReference type="ChEBI" id="CHEBI:61977"/>
        <dbReference type="ChEBI" id="CHEBI:456216"/>
        <dbReference type="EC" id="2.7.11.1"/>
    </reaction>
    <physiologicalReaction direction="left-to-right" evidence="18">
        <dbReference type="Rhea" id="RHEA:46609"/>
    </physiologicalReaction>
</comment>
<evidence type="ECO:0000259" key="23">
    <source>
        <dbReference type="PROSITE" id="PS50011"/>
    </source>
</evidence>
<dbReference type="Proteomes" id="UP000265020">
    <property type="component" value="Unassembled WGS sequence"/>
</dbReference>
<dbReference type="Ensembl" id="ENSCVAT00000028836.1">
    <property type="protein sequence ID" value="ENSCVAP00000019621.1"/>
    <property type="gene ID" value="ENSCVAG00000023023.1"/>
</dbReference>
<evidence type="ECO:0000256" key="17">
    <source>
        <dbReference type="ARBA" id="ARBA00040666"/>
    </source>
</evidence>
<dbReference type="InterPro" id="IPR001245">
    <property type="entry name" value="Ser-Thr/Tyr_kinase_cat_dom"/>
</dbReference>
<evidence type="ECO:0000256" key="11">
    <source>
        <dbReference type="ARBA" id="ARBA00022741"/>
    </source>
</evidence>
<evidence type="ECO:0000256" key="8">
    <source>
        <dbReference type="ARBA" id="ARBA00022679"/>
    </source>
</evidence>
<dbReference type="EC" id="2.7.11.1" evidence="4"/>
<keyword evidence="16" id="KW-0206">Cytoskeleton</keyword>
<dbReference type="Gene3D" id="2.30.42.10">
    <property type="match status" value="1"/>
</dbReference>
<evidence type="ECO:0000256" key="21">
    <source>
        <dbReference type="PROSITE-ProRule" id="PRU10141"/>
    </source>
</evidence>
<dbReference type="GO" id="GO:0005819">
    <property type="term" value="C:spindle"/>
    <property type="evidence" value="ECO:0007669"/>
    <property type="project" value="UniProtKB-SubCell"/>
</dbReference>
<dbReference type="PROSITE" id="PS00478">
    <property type="entry name" value="LIM_DOMAIN_1"/>
    <property type="match status" value="2"/>
</dbReference>
<evidence type="ECO:0000256" key="14">
    <source>
        <dbReference type="ARBA" id="ARBA00022840"/>
    </source>
</evidence>
<dbReference type="InterPro" id="IPR000719">
    <property type="entry name" value="Prot_kinase_dom"/>
</dbReference>
<evidence type="ECO:0000256" key="13">
    <source>
        <dbReference type="ARBA" id="ARBA00022833"/>
    </source>
</evidence>
<dbReference type="Gene3D" id="3.30.200.20">
    <property type="entry name" value="Phosphorylase Kinase, domain 1"/>
    <property type="match status" value="1"/>
</dbReference>
<dbReference type="Pfam" id="PF00412">
    <property type="entry name" value="LIM"/>
    <property type="match status" value="2"/>
</dbReference>
<dbReference type="Gene3D" id="2.10.110.10">
    <property type="entry name" value="Cysteine Rich Protein"/>
    <property type="match status" value="2"/>
</dbReference>
<dbReference type="PANTHER" id="PTHR46485">
    <property type="entry name" value="LIM DOMAIN KINASE 1"/>
    <property type="match status" value="1"/>
</dbReference>
<feature type="domain" description="PDZ" evidence="25">
    <location>
        <begin position="183"/>
        <end position="269"/>
    </location>
</feature>